<protein>
    <submittedName>
        <fullName evidence="2">Uncharacterized protein</fullName>
    </submittedName>
</protein>
<organism evidence="2 3">
    <name type="scientific">Kocuria marina subsp. indica</name>
    <dbReference type="NCBI Taxonomy" id="1049583"/>
    <lineage>
        <taxon>Bacteria</taxon>
        <taxon>Bacillati</taxon>
        <taxon>Actinomycetota</taxon>
        <taxon>Actinomycetes</taxon>
        <taxon>Micrococcales</taxon>
        <taxon>Micrococcaceae</taxon>
        <taxon>Kocuria</taxon>
    </lineage>
</organism>
<dbReference type="AlphaFoldDB" id="A0A1X7CF98"/>
<evidence type="ECO:0000256" key="1">
    <source>
        <dbReference type="SAM" id="Phobius"/>
    </source>
</evidence>
<proteinExistence type="predicted"/>
<evidence type="ECO:0000313" key="3">
    <source>
        <dbReference type="Proteomes" id="UP000192929"/>
    </source>
</evidence>
<sequence length="67" mass="6915">MVLALLALQAGIDTQIGIILESVVMVVFCSVLLHGLTAPLIGRAVARREPAGARAVRPEGIRTGPVG</sequence>
<gene>
    <name evidence="2" type="ORF">SAMN06296028_10338</name>
</gene>
<keyword evidence="1" id="KW-0472">Membrane</keyword>
<reference evidence="3" key="1">
    <citation type="submission" date="2017-04" db="EMBL/GenBank/DDBJ databases">
        <authorList>
            <person name="Varghese N."/>
            <person name="Submissions S."/>
        </authorList>
    </citation>
    <scope>NUCLEOTIDE SEQUENCE [LARGE SCALE GENOMIC DNA]</scope>
    <source>
        <strain evidence="3">NIO-1021</strain>
    </source>
</reference>
<dbReference type="Proteomes" id="UP000192929">
    <property type="component" value="Unassembled WGS sequence"/>
</dbReference>
<dbReference type="RefSeq" id="WP_085106297.1">
    <property type="nucleotide sequence ID" value="NZ_FXAC01000003.1"/>
</dbReference>
<evidence type="ECO:0000313" key="2">
    <source>
        <dbReference type="EMBL" id="SME95569.1"/>
    </source>
</evidence>
<feature type="transmembrane region" description="Helical" evidence="1">
    <location>
        <begin position="24"/>
        <end position="46"/>
    </location>
</feature>
<accession>A0A1X7CF98</accession>
<name>A0A1X7CF98_9MICC</name>
<keyword evidence="1" id="KW-1133">Transmembrane helix</keyword>
<dbReference type="EMBL" id="FXAC01000003">
    <property type="protein sequence ID" value="SME95569.1"/>
    <property type="molecule type" value="Genomic_DNA"/>
</dbReference>
<keyword evidence="3" id="KW-1185">Reference proteome</keyword>
<keyword evidence="1" id="KW-0812">Transmembrane</keyword>